<dbReference type="EMBL" id="ARYM01000005">
    <property type="protein sequence ID" value="KCZ99490.1"/>
    <property type="molecule type" value="Genomic_DNA"/>
</dbReference>
<evidence type="ECO:0000313" key="5">
    <source>
        <dbReference type="Proteomes" id="UP000027100"/>
    </source>
</evidence>
<keyword evidence="2" id="KW-1133">Transmembrane helix</keyword>
<keyword evidence="5" id="KW-1185">Reference proteome</keyword>
<dbReference type="GO" id="GO:0090313">
    <property type="term" value="P:regulation of protein targeting to membrane"/>
    <property type="evidence" value="ECO:0007669"/>
    <property type="project" value="TreeGrafter"/>
</dbReference>
<dbReference type="RefSeq" id="WP_035595767.1">
    <property type="nucleotide sequence ID" value="NZ_ARYM01000005.1"/>
</dbReference>
<dbReference type="InterPro" id="IPR052894">
    <property type="entry name" value="AsmA-related"/>
</dbReference>
<evidence type="ECO:0000259" key="3">
    <source>
        <dbReference type="Pfam" id="PF05170"/>
    </source>
</evidence>
<dbReference type="OrthoDB" id="5439561at2"/>
<comment type="caution">
    <text evidence="4">The sequence shown here is derived from an EMBL/GenBank/DDBJ whole genome shotgun (WGS) entry which is preliminary data.</text>
</comment>
<sequence>MNIKRIGLIAGGVIALLLIALVTVPFLVPKEVYRAQIERAATQALQRQISLTGDVKISIFPSIAASVGGVTVANPPGFDGPYMVEAGELRGSVRLMPLLSRRVEVKELAFVDAKVSLQKLADGQTNWVFTPAEQPQPAPTRPPAEQKGFNGGVEQARLQNASLTYRDAGTGEYYELRDLDLLASMASTDEPFRLKAKGFFQAHPFEINSTIDTIDALTKERPADIKADLETPFGKVHYTGSVKLGTIPDIEGQFRASSDALPALAALTGAEVPFDLSKLGKINLEGRLKGPADALVVDIDKLTQTSNLAKTSFSGQLNLSEALTISGELSLDAPSLAELARFAAVEMPLNLAPLGGADIKGNVSGSLLQPDLSFEKLGIKGALINANYTGTIQLGEVPSLNGRLDLRSSNAGELARQLEFDLPASTALGKVELSSAISGPVDELVLTGLELTQQSDILTASYKGDVGLGGDGSLKGQLSAESERLRDLLAAAEVEMVPGSTLRSFSAKGLASGTFTKIALTGLDLKLDDITANGTAGIDLTGERPRLTGNLDMGALDLSPFLAPADQKPQRQQPLEAWSKDKLDLAGLQAADADLNIKTSKLTLGSVVLTDAALAANLNAGKLTTDLSQFKAFGGNWKGQMVVDAGGQIPAVNLAMEGNSVAISSLLGTLAGFDKLTGTGAFKVNASARGTSIDEIMRGLNGELSTNLNEGALKGLNVTQIVRSAQSLQQAFTTGSLNNLDFRGVLSPAAETEFTTFNTVLSVQNGVATVDVLKLLSPVLGIDGSGKIDIGGQSLDVRLATAIDKSGQGQGAVVQLNGIPVPVRLSGSWDALKVTPDFSGVQSALQAELTGRLQQEVNDRAGDVAGSIIGNIIGGKQPAGTPQTTPPAGQADDETPAAQAPAPTVEQQLEDAAEKAARDAIGNLFGRRAAPKPAEDPKQDENGE</sequence>
<proteinExistence type="predicted"/>
<feature type="compositionally biased region" description="Low complexity" evidence="1">
    <location>
        <begin position="874"/>
        <end position="890"/>
    </location>
</feature>
<organism evidence="4 5">
    <name type="scientific">Hyphomonas polymorpha PS728</name>
    <dbReference type="NCBI Taxonomy" id="1280954"/>
    <lineage>
        <taxon>Bacteria</taxon>
        <taxon>Pseudomonadati</taxon>
        <taxon>Pseudomonadota</taxon>
        <taxon>Alphaproteobacteria</taxon>
        <taxon>Hyphomonadales</taxon>
        <taxon>Hyphomonadaceae</taxon>
        <taxon>Hyphomonas</taxon>
    </lineage>
</organism>
<reference evidence="4 5" key="1">
    <citation type="journal article" date="2014" name="Antonie Van Leeuwenhoek">
        <title>Hyphomonas beringensis sp. nov. and Hyphomonas chukchiensis sp. nov., isolated from surface seawater of the Bering Sea and Chukchi Sea.</title>
        <authorList>
            <person name="Li C."/>
            <person name="Lai Q."/>
            <person name="Li G."/>
            <person name="Dong C."/>
            <person name="Wang J."/>
            <person name="Liao Y."/>
            <person name="Shao Z."/>
        </authorList>
    </citation>
    <scope>NUCLEOTIDE SEQUENCE [LARGE SCALE GENOMIC DNA]</scope>
    <source>
        <strain evidence="4 5">PS728</strain>
    </source>
</reference>
<dbReference type="InterPro" id="IPR007844">
    <property type="entry name" value="AsmA"/>
</dbReference>
<keyword evidence="2" id="KW-0812">Transmembrane</keyword>
<feature type="transmembrane region" description="Helical" evidence="2">
    <location>
        <begin position="7"/>
        <end position="28"/>
    </location>
</feature>
<evidence type="ECO:0000256" key="2">
    <source>
        <dbReference type="SAM" id="Phobius"/>
    </source>
</evidence>
<feature type="region of interest" description="Disordered" evidence="1">
    <location>
        <begin position="872"/>
        <end position="944"/>
    </location>
</feature>
<dbReference type="PANTHER" id="PTHR30441">
    <property type="entry name" value="DUF748 DOMAIN-CONTAINING PROTEIN"/>
    <property type="match status" value="1"/>
</dbReference>
<name>A0A062VIX2_9PROT</name>
<dbReference type="PANTHER" id="PTHR30441:SF4">
    <property type="entry name" value="PROTEIN ASMA"/>
    <property type="match status" value="1"/>
</dbReference>
<dbReference type="Pfam" id="PF05170">
    <property type="entry name" value="AsmA"/>
    <property type="match status" value="2"/>
</dbReference>
<feature type="compositionally biased region" description="Basic and acidic residues" evidence="1">
    <location>
        <begin position="933"/>
        <end position="944"/>
    </location>
</feature>
<dbReference type="STRING" id="1280954.HPO_06122"/>
<accession>A0A062VIX2</accession>
<dbReference type="GO" id="GO:0005886">
    <property type="term" value="C:plasma membrane"/>
    <property type="evidence" value="ECO:0007669"/>
    <property type="project" value="TreeGrafter"/>
</dbReference>
<feature type="domain" description="AsmA" evidence="3">
    <location>
        <begin position="5"/>
        <end position="184"/>
    </location>
</feature>
<gene>
    <name evidence="4" type="ORF">HPO_06122</name>
</gene>
<feature type="domain" description="AsmA" evidence="3">
    <location>
        <begin position="495"/>
        <end position="770"/>
    </location>
</feature>
<dbReference type="PATRIC" id="fig|1280954.3.peg.1247"/>
<dbReference type="Proteomes" id="UP000027100">
    <property type="component" value="Unassembled WGS sequence"/>
</dbReference>
<dbReference type="eggNOG" id="COG2982">
    <property type="taxonomic scope" value="Bacteria"/>
</dbReference>
<keyword evidence="2" id="KW-0472">Membrane</keyword>
<protein>
    <submittedName>
        <fullName evidence="4">AsmA family protein</fullName>
    </submittedName>
</protein>
<evidence type="ECO:0000256" key="1">
    <source>
        <dbReference type="SAM" id="MobiDB-lite"/>
    </source>
</evidence>
<dbReference type="AlphaFoldDB" id="A0A062VIX2"/>
<evidence type="ECO:0000313" key="4">
    <source>
        <dbReference type="EMBL" id="KCZ99490.1"/>
    </source>
</evidence>